<sequence>MNALYDFATWEPLLRLLRGQHAERLAAPGGYVSGFVRLGAWSVPLRRARTAWGRREGGVDPREEAAAVDRVRHALGPGEQVSFVLTVDADGRAELRLYGSSPAVESGYSAHPGTLVLVEGALPEPVRRRPETYPDVRPAPTADPELLARTLRERLPDATGATEEDLVRTEARLGLALPEELKALYRVTRARSADHAGDDAARARHADAVDGELLDLDRLFVAEPSTRKVSWEQGAAEAVRTPPDAAVQGLIGSPGWLVFAGTGGGDGIAVDLTPGPRGHLGQIVLLDHEQVIGARLLADSLTDFVVRGRRKEDGRQRPGGGEPAVADLYTGGPRGVEAVAHPALEVLSIGVGHGVAVGLAPLIGLPRLRTLEARPGTLADPLEITRLTHLEYLRLGPDDWRVLLDAGAVPRTLSAASVDSRAGRDPRPMLDLADELLALFGRPGIPRTVVTGDLGPGPARRGV</sequence>
<evidence type="ECO:0000313" key="3">
    <source>
        <dbReference type="Proteomes" id="UP000217676"/>
    </source>
</evidence>
<evidence type="ECO:0000313" key="2">
    <source>
        <dbReference type="EMBL" id="BAU87429.1"/>
    </source>
</evidence>
<reference evidence="2 3" key="1">
    <citation type="journal article" date="2016" name="Genome Announc.">
        <title>Complete Genome Sequence of Thiostrepton-Producing Streptomyces laurentii ATCC 31255.</title>
        <authorList>
            <person name="Doi K."/>
            <person name="Fujino Y."/>
            <person name="Nagayoshi Y."/>
            <person name="Ohshima T."/>
            <person name="Ogata S."/>
        </authorList>
    </citation>
    <scope>NUCLEOTIDE SEQUENCE [LARGE SCALE GENOMIC DNA]</scope>
    <source>
        <strain evidence="2 3">ATCC 31255</strain>
    </source>
</reference>
<dbReference type="Gene3D" id="3.40.1580.10">
    <property type="entry name" value="SMI1/KNR4-like"/>
    <property type="match status" value="1"/>
</dbReference>
<dbReference type="SUPFAM" id="SSF160631">
    <property type="entry name" value="SMI1/KNR4-like"/>
    <property type="match status" value="1"/>
</dbReference>
<accession>A0A160P6G2</accession>
<organism evidence="2 3">
    <name type="scientific">Streptomyces laurentii</name>
    <dbReference type="NCBI Taxonomy" id="39478"/>
    <lineage>
        <taxon>Bacteria</taxon>
        <taxon>Bacillati</taxon>
        <taxon>Actinomycetota</taxon>
        <taxon>Actinomycetes</taxon>
        <taxon>Kitasatosporales</taxon>
        <taxon>Streptomycetaceae</taxon>
        <taxon>Streptomyces</taxon>
    </lineage>
</organism>
<dbReference type="Proteomes" id="UP000217676">
    <property type="component" value="Chromosome"/>
</dbReference>
<dbReference type="InterPro" id="IPR037883">
    <property type="entry name" value="Knr4/Smi1-like_sf"/>
</dbReference>
<dbReference type="Pfam" id="PF09346">
    <property type="entry name" value="SMI1_KNR4"/>
    <property type="match status" value="1"/>
</dbReference>
<dbReference type="EMBL" id="AP017424">
    <property type="protein sequence ID" value="BAU87429.1"/>
    <property type="molecule type" value="Genomic_DNA"/>
</dbReference>
<keyword evidence="3" id="KW-1185">Reference proteome</keyword>
<dbReference type="InterPro" id="IPR018958">
    <property type="entry name" value="Knr4/Smi1-like_dom"/>
</dbReference>
<gene>
    <name evidence="2" type="ORF">SLA_6563</name>
</gene>
<protein>
    <submittedName>
        <fullName evidence="2">SMI1/KNR4 family protein</fullName>
    </submittedName>
</protein>
<dbReference type="AlphaFoldDB" id="A0A160P6G2"/>
<name>A0A160P6G2_STRLU</name>
<dbReference type="SMART" id="SM00860">
    <property type="entry name" value="SMI1_KNR4"/>
    <property type="match status" value="1"/>
</dbReference>
<dbReference type="KEGG" id="slau:SLA_6563"/>
<proteinExistence type="predicted"/>
<feature type="domain" description="Knr4/Smi1-like" evidence="1">
    <location>
        <begin position="160"/>
        <end position="307"/>
    </location>
</feature>
<evidence type="ECO:0000259" key="1">
    <source>
        <dbReference type="SMART" id="SM00860"/>
    </source>
</evidence>